<dbReference type="EMBL" id="ABEU02000026">
    <property type="protein sequence ID" value="PNR26933.1"/>
    <property type="molecule type" value="Genomic_DNA"/>
</dbReference>
<dbReference type="InParanoid" id="A0A2K1ICC8"/>
<feature type="region of interest" description="Disordered" evidence="1">
    <location>
        <begin position="137"/>
        <end position="177"/>
    </location>
</feature>
<sequence>MVDWASSIQYTTGRSQFQIEYEEMNRKQLELTRKTRELPTHLVCSTLQPTGHQTNKKAAKSKLLNSRNVSKSHNRSTVRKAACYTKTTPTRSPRIVLTKPSPQSLHKRMFHRYQAHSTGREANYIQHRYHNRKPQILRQTPLPNGNRGPPSNHLNKPSHSKIHTDASIHSPGPRFHC</sequence>
<protein>
    <submittedName>
        <fullName evidence="2 3">Uncharacterized protein</fullName>
    </submittedName>
</protein>
<keyword evidence="4" id="KW-1185">Reference proteome</keyword>
<evidence type="ECO:0000313" key="3">
    <source>
        <dbReference type="EnsemblPlants" id="Pp3c26_8749V3.1"/>
    </source>
</evidence>
<evidence type="ECO:0000313" key="4">
    <source>
        <dbReference type="Proteomes" id="UP000006727"/>
    </source>
</evidence>
<evidence type="ECO:0000256" key="1">
    <source>
        <dbReference type="SAM" id="MobiDB-lite"/>
    </source>
</evidence>
<dbReference type="Proteomes" id="UP000006727">
    <property type="component" value="Chromosome 26"/>
</dbReference>
<reference evidence="2 4" key="1">
    <citation type="journal article" date="2008" name="Science">
        <title>The Physcomitrella genome reveals evolutionary insights into the conquest of land by plants.</title>
        <authorList>
            <person name="Rensing S."/>
            <person name="Lang D."/>
            <person name="Zimmer A."/>
            <person name="Terry A."/>
            <person name="Salamov A."/>
            <person name="Shapiro H."/>
            <person name="Nishiyama T."/>
            <person name="Perroud P.-F."/>
            <person name="Lindquist E."/>
            <person name="Kamisugi Y."/>
            <person name="Tanahashi T."/>
            <person name="Sakakibara K."/>
            <person name="Fujita T."/>
            <person name="Oishi K."/>
            <person name="Shin-I T."/>
            <person name="Kuroki Y."/>
            <person name="Toyoda A."/>
            <person name="Suzuki Y."/>
            <person name="Hashimoto A."/>
            <person name="Yamaguchi K."/>
            <person name="Sugano A."/>
            <person name="Kohara Y."/>
            <person name="Fujiyama A."/>
            <person name="Anterola A."/>
            <person name="Aoki S."/>
            <person name="Ashton N."/>
            <person name="Barbazuk W.B."/>
            <person name="Barker E."/>
            <person name="Bennetzen J."/>
            <person name="Bezanilla M."/>
            <person name="Blankenship R."/>
            <person name="Cho S.H."/>
            <person name="Dutcher S."/>
            <person name="Estelle M."/>
            <person name="Fawcett J.A."/>
            <person name="Gundlach H."/>
            <person name="Hanada K."/>
            <person name="Heyl A."/>
            <person name="Hicks K.A."/>
            <person name="Hugh J."/>
            <person name="Lohr M."/>
            <person name="Mayer K."/>
            <person name="Melkozernov A."/>
            <person name="Murata T."/>
            <person name="Nelson D."/>
            <person name="Pils B."/>
            <person name="Prigge M."/>
            <person name="Reiss B."/>
            <person name="Renner T."/>
            <person name="Rombauts S."/>
            <person name="Rushton P."/>
            <person name="Sanderfoot A."/>
            <person name="Schween G."/>
            <person name="Shiu S.-H."/>
            <person name="Stueber K."/>
            <person name="Theodoulou F.L."/>
            <person name="Tu H."/>
            <person name="Van de Peer Y."/>
            <person name="Verrier P.J."/>
            <person name="Waters E."/>
            <person name="Wood A."/>
            <person name="Yang L."/>
            <person name="Cove D."/>
            <person name="Cuming A."/>
            <person name="Hasebe M."/>
            <person name="Lucas S."/>
            <person name="Mishler D.B."/>
            <person name="Reski R."/>
            <person name="Grigoriev I."/>
            <person name="Quatrano R.S."/>
            <person name="Boore J.L."/>
        </authorList>
    </citation>
    <scope>NUCLEOTIDE SEQUENCE [LARGE SCALE GENOMIC DNA]</scope>
    <source>
        <strain evidence="3 4">cv. Gransden 2004</strain>
    </source>
</reference>
<name>A0A2K1ICC8_PHYPA</name>
<dbReference type="EnsemblPlants" id="Pp3c26_8749V3.1">
    <property type="protein sequence ID" value="Pp3c26_8749V3.1"/>
    <property type="gene ID" value="Pp3c26_8749"/>
</dbReference>
<organism evidence="2">
    <name type="scientific">Physcomitrium patens</name>
    <name type="common">Spreading-leaved earth moss</name>
    <name type="synonym">Physcomitrella patens</name>
    <dbReference type="NCBI Taxonomy" id="3218"/>
    <lineage>
        <taxon>Eukaryota</taxon>
        <taxon>Viridiplantae</taxon>
        <taxon>Streptophyta</taxon>
        <taxon>Embryophyta</taxon>
        <taxon>Bryophyta</taxon>
        <taxon>Bryophytina</taxon>
        <taxon>Bryopsida</taxon>
        <taxon>Funariidae</taxon>
        <taxon>Funariales</taxon>
        <taxon>Funariaceae</taxon>
        <taxon>Physcomitrium</taxon>
    </lineage>
</organism>
<reference evidence="3" key="3">
    <citation type="submission" date="2020-12" db="UniProtKB">
        <authorList>
            <consortium name="EnsemblPlants"/>
        </authorList>
    </citation>
    <scope>IDENTIFICATION</scope>
</reference>
<dbReference type="AlphaFoldDB" id="A0A2K1ICC8"/>
<gene>
    <name evidence="2" type="ORF">PHYPA_030414</name>
</gene>
<dbReference type="Gramene" id="Pp3c26_8749V3.1">
    <property type="protein sequence ID" value="Pp3c26_8749V3.1"/>
    <property type="gene ID" value="Pp3c26_8749"/>
</dbReference>
<evidence type="ECO:0000313" key="2">
    <source>
        <dbReference type="EMBL" id="PNR26933.1"/>
    </source>
</evidence>
<reference evidence="2 4" key="2">
    <citation type="journal article" date="2018" name="Plant J.">
        <title>The Physcomitrella patens chromosome-scale assembly reveals moss genome structure and evolution.</title>
        <authorList>
            <person name="Lang D."/>
            <person name="Ullrich K.K."/>
            <person name="Murat F."/>
            <person name="Fuchs J."/>
            <person name="Jenkins J."/>
            <person name="Haas F.B."/>
            <person name="Piednoel M."/>
            <person name="Gundlach H."/>
            <person name="Van Bel M."/>
            <person name="Meyberg R."/>
            <person name="Vives C."/>
            <person name="Morata J."/>
            <person name="Symeonidi A."/>
            <person name="Hiss M."/>
            <person name="Muchero W."/>
            <person name="Kamisugi Y."/>
            <person name="Saleh O."/>
            <person name="Blanc G."/>
            <person name="Decker E.L."/>
            <person name="van Gessel N."/>
            <person name="Grimwood J."/>
            <person name="Hayes R.D."/>
            <person name="Graham S.W."/>
            <person name="Gunter L.E."/>
            <person name="McDaniel S.F."/>
            <person name="Hoernstein S.N.W."/>
            <person name="Larsson A."/>
            <person name="Li F.W."/>
            <person name="Perroud P.F."/>
            <person name="Phillips J."/>
            <person name="Ranjan P."/>
            <person name="Rokshar D.S."/>
            <person name="Rothfels C.J."/>
            <person name="Schneider L."/>
            <person name="Shu S."/>
            <person name="Stevenson D.W."/>
            <person name="Thummler F."/>
            <person name="Tillich M."/>
            <person name="Villarreal Aguilar J.C."/>
            <person name="Widiez T."/>
            <person name="Wong G.K."/>
            <person name="Wymore A."/>
            <person name="Zhang Y."/>
            <person name="Zimmer A.D."/>
            <person name="Quatrano R.S."/>
            <person name="Mayer K.F.X."/>
            <person name="Goodstein D."/>
            <person name="Casacuberta J.M."/>
            <person name="Vandepoele K."/>
            <person name="Reski R."/>
            <person name="Cuming A.C."/>
            <person name="Tuskan G.A."/>
            <person name="Maumus F."/>
            <person name="Salse J."/>
            <person name="Schmutz J."/>
            <person name="Rensing S.A."/>
        </authorList>
    </citation>
    <scope>NUCLEOTIDE SEQUENCE [LARGE SCALE GENOMIC DNA]</scope>
    <source>
        <strain evidence="3 4">cv. Gransden 2004</strain>
    </source>
</reference>
<accession>A0A2K1ICC8</accession>
<proteinExistence type="predicted"/>